<dbReference type="SUPFAM" id="SSF52266">
    <property type="entry name" value="SGNH hydrolase"/>
    <property type="match status" value="1"/>
</dbReference>
<dbReference type="EMBL" id="BOML01000066">
    <property type="protein sequence ID" value="GIE06690.1"/>
    <property type="molecule type" value="Genomic_DNA"/>
</dbReference>
<dbReference type="Pfam" id="PF13472">
    <property type="entry name" value="Lipase_GDSL_2"/>
    <property type="match status" value="1"/>
</dbReference>
<feature type="chain" id="PRO_5045121853" description="SGNH hydrolase-type esterase domain-containing protein" evidence="1">
    <location>
        <begin position="24"/>
        <end position="300"/>
    </location>
</feature>
<dbReference type="PANTHER" id="PTHR30383:SF5">
    <property type="entry name" value="SGNH HYDROLASE-TYPE ESTERASE DOMAIN-CONTAINING PROTEIN"/>
    <property type="match status" value="1"/>
</dbReference>
<evidence type="ECO:0000313" key="3">
    <source>
        <dbReference type="EMBL" id="GIE06690.1"/>
    </source>
</evidence>
<evidence type="ECO:0000259" key="2">
    <source>
        <dbReference type="Pfam" id="PF13472"/>
    </source>
</evidence>
<dbReference type="CDD" id="cd01833">
    <property type="entry name" value="XynB_like"/>
    <property type="match status" value="1"/>
</dbReference>
<feature type="signal peptide" evidence="1">
    <location>
        <begin position="1"/>
        <end position="23"/>
    </location>
</feature>
<organism evidence="3 4">
    <name type="scientific">Paractinoplanes durhamensis</name>
    <dbReference type="NCBI Taxonomy" id="113563"/>
    <lineage>
        <taxon>Bacteria</taxon>
        <taxon>Bacillati</taxon>
        <taxon>Actinomycetota</taxon>
        <taxon>Actinomycetes</taxon>
        <taxon>Micromonosporales</taxon>
        <taxon>Micromonosporaceae</taxon>
        <taxon>Paractinoplanes</taxon>
    </lineage>
</organism>
<comment type="caution">
    <text evidence="3">The sequence shown here is derived from an EMBL/GenBank/DDBJ whole genome shotgun (WGS) entry which is preliminary data.</text>
</comment>
<sequence>MRRLALYVVLASLVGLLAPAASASPAAERVHRLKVMPLGDSITYGVGSKTGDGYRYALYWRLIEAGLPVDYVGSLTAGRGPEDANEGHRGWTIEQLSEHVDEWLETYEPDVILLHIGTNDMVRGVPDAPTHLDELLDRIAEDRPAAEVFVAKIVGIADYREVGSRMRRTTAYNAAVTRIVASKGSRFHLVDQSDVRGIDMWNREHPNDYGYQKMAWNYYRAMEPVLNRSRSAWPMPRDPYRSPEAVHCINRTSLDPATRGCRTWYQRTPGVWQTPVTATRKIRIDGRIVERTEQRWITAA</sequence>
<keyword evidence="4" id="KW-1185">Reference proteome</keyword>
<gene>
    <name evidence="3" type="ORF">Adu01nite_80400</name>
</gene>
<evidence type="ECO:0000256" key="1">
    <source>
        <dbReference type="SAM" id="SignalP"/>
    </source>
</evidence>
<dbReference type="Gene3D" id="3.40.50.1110">
    <property type="entry name" value="SGNH hydrolase"/>
    <property type="match status" value="1"/>
</dbReference>
<reference evidence="3 4" key="1">
    <citation type="submission" date="2021-01" db="EMBL/GenBank/DDBJ databases">
        <title>Whole genome shotgun sequence of Actinoplanes durhamensis NBRC 14914.</title>
        <authorList>
            <person name="Komaki H."/>
            <person name="Tamura T."/>
        </authorList>
    </citation>
    <scope>NUCLEOTIDE SEQUENCE [LARGE SCALE GENOMIC DNA]</scope>
    <source>
        <strain evidence="3 4">NBRC 14914</strain>
    </source>
</reference>
<dbReference type="InterPro" id="IPR051532">
    <property type="entry name" value="Ester_Hydrolysis_Enzymes"/>
</dbReference>
<keyword evidence="1" id="KW-0732">Signal</keyword>
<proteinExistence type="predicted"/>
<evidence type="ECO:0000313" key="4">
    <source>
        <dbReference type="Proteomes" id="UP000637628"/>
    </source>
</evidence>
<name>A0ABQ3ZA44_9ACTN</name>
<protein>
    <recommendedName>
        <fullName evidence="2">SGNH hydrolase-type esterase domain-containing protein</fullName>
    </recommendedName>
</protein>
<dbReference type="InterPro" id="IPR013830">
    <property type="entry name" value="SGNH_hydro"/>
</dbReference>
<dbReference type="InterPro" id="IPR036514">
    <property type="entry name" value="SGNH_hydro_sf"/>
</dbReference>
<dbReference type="PANTHER" id="PTHR30383">
    <property type="entry name" value="THIOESTERASE 1/PROTEASE 1/LYSOPHOSPHOLIPASE L1"/>
    <property type="match status" value="1"/>
</dbReference>
<dbReference type="Proteomes" id="UP000637628">
    <property type="component" value="Unassembled WGS sequence"/>
</dbReference>
<accession>A0ABQ3ZA44</accession>
<feature type="domain" description="SGNH hydrolase-type esterase" evidence="2">
    <location>
        <begin position="38"/>
        <end position="212"/>
    </location>
</feature>
<dbReference type="RefSeq" id="WP_203734542.1">
    <property type="nucleotide sequence ID" value="NZ_BAAATX010000019.1"/>
</dbReference>